<dbReference type="RefSeq" id="WP_174864565.1">
    <property type="nucleotide sequence ID" value="NZ_BJND01000004.1"/>
</dbReference>
<dbReference type="PROSITE" id="PS50943">
    <property type="entry name" value="HTH_CROC1"/>
    <property type="match status" value="1"/>
</dbReference>
<dbReference type="Proteomes" id="UP000317881">
    <property type="component" value="Unassembled WGS sequence"/>
</dbReference>
<accession>A0A4Y3VAI3</accession>
<dbReference type="SUPFAM" id="SSF50475">
    <property type="entry name" value="FMN-binding split barrel"/>
    <property type="match status" value="1"/>
</dbReference>
<keyword evidence="3" id="KW-1185">Reference proteome</keyword>
<protein>
    <recommendedName>
        <fullName evidence="1">HTH cro/C1-type domain-containing protein</fullName>
    </recommendedName>
</protein>
<evidence type="ECO:0000259" key="1">
    <source>
        <dbReference type="PROSITE" id="PS50943"/>
    </source>
</evidence>
<organism evidence="2 3">
    <name type="scientific">Streptomyces spinoverrucosus</name>
    <dbReference type="NCBI Taxonomy" id="284043"/>
    <lineage>
        <taxon>Bacteria</taxon>
        <taxon>Bacillati</taxon>
        <taxon>Actinomycetota</taxon>
        <taxon>Actinomycetes</taxon>
        <taxon>Kitasatosporales</taxon>
        <taxon>Streptomycetaceae</taxon>
        <taxon>Streptomyces</taxon>
    </lineage>
</organism>
<dbReference type="InterPro" id="IPR001387">
    <property type="entry name" value="Cro/C1-type_HTH"/>
</dbReference>
<dbReference type="EMBL" id="BJND01000004">
    <property type="protein sequence ID" value="GEC02699.1"/>
    <property type="molecule type" value="Genomic_DNA"/>
</dbReference>
<dbReference type="SMART" id="SM00530">
    <property type="entry name" value="HTH_XRE"/>
    <property type="match status" value="1"/>
</dbReference>
<gene>
    <name evidence="2" type="ORF">SSP24_03540</name>
</gene>
<dbReference type="AlphaFoldDB" id="A0A4Y3VAI3"/>
<feature type="domain" description="HTH cro/C1-type" evidence="1">
    <location>
        <begin position="22"/>
        <end position="77"/>
    </location>
</feature>
<dbReference type="Gene3D" id="1.10.260.40">
    <property type="entry name" value="lambda repressor-like DNA-binding domains"/>
    <property type="match status" value="1"/>
</dbReference>
<evidence type="ECO:0000313" key="2">
    <source>
        <dbReference type="EMBL" id="GEC02699.1"/>
    </source>
</evidence>
<dbReference type="InterPro" id="IPR024747">
    <property type="entry name" value="Pyridox_Oxase-rel"/>
</dbReference>
<reference evidence="2 3" key="1">
    <citation type="submission" date="2019-06" db="EMBL/GenBank/DDBJ databases">
        <title>Whole genome shotgun sequence of Streptomyces spinoverrucosus NBRC 14228.</title>
        <authorList>
            <person name="Hosoyama A."/>
            <person name="Uohara A."/>
            <person name="Ohji S."/>
            <person name="Ichikawa N."/>
        </authorList>
    </citation>
    <scope>NUCLEOTIDE SEQUENCE [LARGE SCALE GENOMIC DNA]</scope>
    <source>
        <strain evidence="2 3">NBRC 14228</strain>
    </source>
</reference>
<evidence type="ECO:0000313" key="3">
    <source>
        <dbReference type="Proteomes" id="UP000317881"/>
    </source>
</evidence>
<sequence>MTEQAMWRRTEGSPRGDLGRRIAQRRAELGLTRRKTAARAGTSAGYLRHLEENPAAAPDAGVLLRVAGALGTTVTELSGGNVELPPGLGRAARHRRFTELSAVECRALLGTHGVGRVAVATASGPAVVPVNYSVVDDRIVYRTAPGTTPWQARGNLVAFEVDRIDEALSQGWSVLVRGNARAVTEPDEVRRLEERTYSRPWVGGRRVAWVRIDPVAVTGRRIESR</sequence>
<dbReference type="InterPro" id="IPR012349">
    <property type="entry name" value="Split_barrel_FMN-bd"/>
</dbReference>
<dbReference type="Pfam" id="PF12900">
    <property type="entry name" value="Pyridox_ox_2"/>
    <property type="match status" value="1"/>
</dbReference>
<dbReference type="SUPFAM" id="SSF47413">
    <property type="entry name" value="lambda repressor-like DNA-binding domains"/>
    <property type="match status" value="1"/>
</dbReference>
<comment type="caution">
    <text evidence="2">The sequence shown here is derived from an EMBL/GenBank/DDBJ whole genome shotgun (WGS) entry which is preliminary data.</text>
</comment>
<dbReference type="Gene3D" id="2.30.110.10">
    <property type="entry name" value="Electron Transport, Fmn-binding Protein, Chain A"/>
    <property type="match status" value="1"/>
</dbReference>
<dbReference type="GO" id="GO:0003677">
    <property type="term" value="F:DNA binding"/>
    <property type="evidence" value="ECO:0007669"/>
    <property type="project" value="InterPro"/>
</dbReference>
<proteinExistence type="predicted"/>
<dbReference type="InterPro" id="IPR010982">
    <property type="entry name" value="Lambda_DNA-bd_dom_sf"/>
</dbReference>
<dbReference type="Pfam" id="PF01381">
    <property type="entry name" value="HTH_3"/>
    <property type="match status" value="1"/>
</dbReference>
<name>A0A4Y3VAI3_9ACTN</name>